<dbReference type="InterPro" id="IPR025315">
    <property type="entry name" value="DUF4220"/>
</dbReference>
<keyword evidence="2" id="KW-0472">Membrane</keyword>
<feature type="region of interest" description="Disordered" evidence="1">
    <location>
        <begin position="694"/>
        <end position="783"/>
    </location>
</feature>
<feature type="region of interest" description="Disordered" evidence="1">
    <location>
        <begin position="834"/>
        <end position="884"/>
    </location>
</feature>
<feature type="transmembrane region" description="Helical" evidence="2">
    <location>
        <begin position="21"/>
        <end position="42"/>
    </location>
</feature>
<dbReference type="EMBL" id="AC128643">
    <property type="protein sequence ID" value="AAX95069.1"/>
    <property type="molecule type" value="Genomic_DNA"/>
</dbReference>
<organism evidence="4 5">
    <name type="scientific">Oryza sativa subsp. japonica</name>
    <name type="common">Rice</name>
    <dbReference type="NCBI Taxonomy" id="39947"/>
    <lineage>
        <taxon>Eukaryota</taxon>
        <taxon>Viridiplantae</taxon>
        <taxon>Streptophyta</taxon>
        <taxon>Embryophyta</taxon>
        <taxon>Tracheophyta</taxon>
        <taxon>Spermatophyta</taxon>
        <taxon>Magnoliopsida</taxon>
        <taxon>Liliopsida</taxon>
        <taxon>Poales</taxon>
        <taxon>Poaceae</taxon>
        <taxon>BOP clade</taxon>
        <taxon>Oryzoideae</taxon>
        <taxon>Oryzeae</taxon>
        <taxon>Oryzinae</taxon>
        <taxon>Oryza</taxon>
        <taxon>Oryza sativa</taxon>
    </lineage>
</organism>
<feature type="compositionally biased region" description="Polar residues" evidence="1">
    <location>
        <begin position="694"/>
        <end position="707"/>
    </location>
</feature>
<dbReference type="Proteomes" id="UP000000763">
    <property type="component" value="Chromosome 11"/>
</dbReference>
<protein>
    <recommendedName>
        <fullName evidence="3">DUF4220 domain-containing protein</fullName>
    </recommendedName>
</protein>
<evidence type="ECO:0000259" key="3">
    <source>
        <dbReference type="Pfam" id="PF13968"/>
    </source>
</evidence>
<dbReference type="InterPro" id="IPR007658">
    <property type="entry name" value="DUF594"/>
</dbReference>
<evidence type="ECO:0000313" key="4">
    <source>
        <dbReference type="EMBL" id="AAX95069.1"/>
    </source>
</evidence>
<keyword evidence="2" id="KW-0812">Transmembrane</keyword>
<feature type="transmembrane region" description="Helical" evidence="2">
    <location>
        <begin position="352"/>
        <end position="373"/>
    </location>
</feature>
<keyword evidence="2" id="KW-1133">Transmembrane helix</keyword>
<feature type="domain" description="DUF4220" evidence="3">
    <location>
        <begin position="64"/>
        <end position="470"/>
    </location>
</feature>
<dbReference type="Pfam" id="PF13968">
    <property type="entry name" value="DUF4220"/>
    <property type="match status" value="1"/>
</dbReference>
<feature type="compositionally biased region" description="Acidic residues" evidence="1">
    <location>
        <begin position="715"/>
        <end position="724"/>
    </location>
</feature>
<proteinExistence type="predicted"/>
<feature type="transmembrane region" description="Helical" evidence="2">
    <location>
        <begin position="385"/>
        <end position="407"/>
    </location>
</feature>
<dbReference type="AlphaFoldDB" id="Q2RA05"/>
<evidence type="ECO:0000313" key="5">
    <source>
        <dbReference type="Proteomes" id="UP000000763"/>
    </source>
</evidence>
<dbReference type="PANTHER" id="PTHR31325">
    <property type="entry name" value="OS01G0798800 PROTEIN-RELATED"/>
    <property type="match status" value="1"/>
</dbReference>
<feature type="compositionally biased region" description="Basic residues" evidence="1">
    <location>
        <begin position="842"/>
        <end position="853"/>
    </location>
</feature>
<dbReference type="Pfam" id="PF04578">
    <property type="entry name" value="DUF594"/>
    <property type="match status" value="1"/>
</dbReference>
<reference evidence="5" key="1">
    <citation type="journal article" date="2005" name="Nature">
        <title>The map-based sequence of the rice genome.</title>
        <authorList>
            <consortium name="International rice genome sequencing project (IRGSP)"/>
            <person name="Matsumoto T."/>
            <person name="Wu J."/>
            <person name="Kanamori H."/>
            <person name="Katayose Y."/>
            <person name="Fujisawa M."/>
            <person name="Namiki N."/>
            <person name="Mizuno H."/>
            <person name="Yamamoto K."/>
            <person name="Antonio B.A."/>
            <person name="Baba T."/>
            <person name="Sakata K."/>
            <person name="Nagamura Y."/>
            <person name="Aoki H."/>
            <person name="Arikawa K."/>
            <person name="Arita K."/>
            <person name="Bito T."/>
            <person name="Chiden Y."/>
            <person name="Fujitsuka N."/>
            <person name="Fukunaka R."/>
            <person name="Hamada M."/>
            <person name="Harada C."/>
            <person name="Hayashi A."/>
            <person name="Hijishita S."/>
            <person name="Honda M."/>
            <person name="Hosokawa S."/>
            <person name="Ichikawa Y."/>
            <person name="Idonuma A."/>
            <person name="Iijima M."/>
            <person name="Ikeda M."/>
            <person name="Ikeno M."/>
            <person name="Ito K."/>
            <person name="Ito S."/>
            <person name="Ito T."/>
            <person name="Ito Y."/>
            <person name="Ito Y."/>
            <person name="Iwabuchi A."/>
            <person name="Kamiya K."/>
            <person name="Karasawa W."/>
            <person name="Kurita K."/>
            <person name="Katagiri S."/>
            <person name="Kikuta A."/>
            <person name="Kobayashi H."/>
            <person name="Kobayashi N."/>
            <person name="Machita K."/>
            <person name="Maehara T."/>
            <person name="Masukawa M."/>
            <person name="Mizubayashi T."/>
            <person name="Mukai Y."/>
            <person name="Nagasaki H."/>
            <person name="Nagata Y."/>
            <person name="Naito S."/>
            <person name="Nakashima M."/>
            <person name="Nakama Y."/>
            <person name="Nakamichi Y."/>
            <person name="Nakamura M."/>
            <person name="Meguro A."/>
            <person name="Negishi M."/>
            <person name="Ohta I."/>
            <person name="Ohta T."/>
            <person name="Okamoto M."/>
            <person name="Ono N."/>
            <person name="Saji S."/>
            <person name="Sakaguchi M."/>
            <person name="Sakai K."/>
            <person name="Shibata M."/>
            <person name="Shimokawa T."/>
            <person name="Song J."/>
            <person name="Takazaki Y."/>
            <person name="Terasawa K."/>
            <person name="Tsugane M."/>
            <person name="Tsuji K."/>
            <person name="Ueda S."/>
            <person name="Waki K."/>
            <person name="Yamagata H."/>
            <person name="Yamamoto M."/>
            <person name="Yamamoto S."/>
            <person name="Yamane H."/>
            <person name="Yoshiki S."/>
            <person name="Yoshihara R."/>
            <person name="Yukawa K."/>
            <person name="Zhong H."/>
            <person name="Yano M."/>
            <person name="Yuan Q."/>
            <person name="Ouyang S."/>
            <person name="Liu J."/>
            <person name="Jones K.M."/>
            <person name="Gansberger K."/>
            <person name="Moffat K."/>
            <person name="Hill J."/>
            <person name="Bera J."/>
            <person name="Fadrosh D."/>
            <person name="Jin S."/>
            <person name="Johri S."/>
            <person name="Kim M."/>
            <person name="Overton L."/>
            <person name="Reardon M."/>
            <person name="Tsitrin T."/>
            <person name="Vuong H."/>
            <person name="Weaver B."/>
            <person name="Ciecko A."/>
            <person name="Tallon L."/>
            <person name="Jackson J."/>
            <person name="Pai G."/>
            <person name="Aken S.V."/>
            <person name="Utterback T."/>
            <person name="Reidmuller S."/>
            <person name="Feldblyum T."/>
            <person name="Hsiao J."/>
            <person name="Zismann V."/>
            <person name="Iobst S."/>
            <person name="de Vazeille A.R."/>
            <person name="Buell C.R."/>
            <person name="Ying K."/>
            <person name="Li Y."/>
            <person name="Lu T."/>
            <person name="Huang Y."/>
            <person name="Zhao Q."/>
            <person name="Feng Q."/>
            <person name="Zhang L."/>
            <person name="Zhu J."/>
            <person name="Weng Q."/>
            <person name="Mu J."/>
            <person name="Lu Y."/>
            <person name="Fan D."/>
            <person name="Liu Y."/>
            <person name="Guan J."/>
            <person name="Zhang Y."/>
            <person name="Yu S."/>
            <person name="Liu X."/>
            <person name="Zhang Y."/>
            <person name="Hong G."/>
            <person name="Han B."/>
            <person name="Choisne N."/>
            <person name="Demange N."/>
            <person name="Orjeda G."/>
            <person name="Samain S."/>
            <person name="Cattolico L."/>
            <person name="Pelletier E."/>
            <person name="Couloux A."/>
            <person name="Segurens B."/>
            <person name="Wincker P."/>
            <person name="D'Hont A."/>
            <person name="Scarpelli C."/>
            <person name="Weissenbach J."/>
            <person name="Salanoubat M."/>
            <person name="Quetier F."/>
            <person name="Yu Y."/>
            <person name="Kim H.R."/>
            <person name="Rambo T."/>
            <person name="Currie J."/>
            <person name="Collura K."/>
            <person name="Luo M."/>
            <person name="Yang T."/>
            <person name="Ammiraju J.S.S."/>
            <person name="Engler F."/>
            <person name="Soderlund C."/>
            <person name="Wing R.A."/>
            <person name="Palmer L.E."/>
            <person name="de la Bastide M."/>
            <person name="Spiegel L."/>
            <person name="Nascimento L."/>
            <person name="Zutavern T."/>
            <person name="O'Shaughnessy A."/>
            <person name="Dike S."/>
            <person name="Dedhia N."/>
            <person name="Preston R."/>
            <person name="Balija V."/>
            <person name="McCombie W.R."/>
            <person name="Chow T."/>
            <person name="Chen H."/>
            <person name="Chung M."/>
            <person name="Chen C."/>
            <person name="Shaw J."/>
            <person name="Wu H."/>
            <person name="Hsiao K."/>
            <person name="Chao Y."/>
            <person name="Chu M."/>
            <person name="Cheng C."/>
            <person name="Hour A."/>
            <person name="Lee P."/>
            <person name="Lin S."/>
            <person name="Lin Y."/>
            <person name="Liou J."/>
            <person name="Liu S."/>
            <person name="Hsing Y."/>
            <person name="Raghuvanshi S."/>
            <person name="Mohanty A."/>
            <person name="Bharti A.K."/>
            <person name="Gaur A."/>
            <person name="Gupta V."/>
            <person name="Kumar D."/>
            <person name="Ravi V."/>
            <person name="Vij S."/>
            <person name="Kapur A."/>
            <person name="Khurana P."/>
            <person name="Khurana P."/>
            <person name="Khurana J.P."/>
            <person name="Tyagi A.K."/>
            <person name="Gaikwad K."/>
            <person name="Singh A."/>
            <person name="Dalal V."/>
            <person name="Srivastava S."/>
            <person name="Dixit A."/>
            <person name="Pal A.K."/>
            <person name="Ghazi I.A."/>
            <person name="Yadav M."/>
            <person name="Pandit A."/>
            <person name="Bhargava A."/>
            <person name="Sureshbabu K."/>
            <person name="Batra K."/>
            <person name="Sharma T.R."/>
            <person name="Mohapatra T."/>
            <person name="Singh N.K."/>
            <person name="Messing J."/>
            <person name="Nelson A.B."/>
            <person name="Fuks G."/>
            <person name="Kavchok S."/>
            <person name="Keizer G."/>
            <person name="Linton E."/>
            <person name="Llaca V."/>
            <person name="Song R."/>
            <person name="Tanyolac B."/>
            <person name="Young S."/>
            <person name="Ho-Il K."/>
            <person name="Hahn J.H."/>
            <person name="Sangsakoo G."/>
            <person name="Vanavichit A."/>
            <person name="de Mattos Luiz.A.T."/>
            <person name="Zimmer P.D."/>
            <person name="Malone G."/>
            <person name="Dellagostin O."/>
            <person name="de Oliveira A.C."/>
            <person name="Bevan M."/>
            <person name="Bancroft I."/>
            <person name="Minx P."/>
            <person name="Cordum H."/>
            <person name="Wilson R."/>
            <person name="Cheng Z."/>
            <person name="Jin W."/>
            <person name="Jiang J."/>
            <person name="Leong S.A."/>
            <person name="Iwama H."/>
            <person name="Gojobori T."/>
            <person name="Itoh T."/>
            <person name="Niimura Y."/>
            <person name="Fujii Y."/>
            <person name="Habara T."/>
            <person name="Sakai H."/>
            <person name="Sato Y."/>
            <person name="Wilson G."/>
            <person name="Kumar K."/>
            <person name="McCouch S."/>
            <person name="Juretic N."/>
            <person name="Hoen D."/>
            <person name="Wright S."/>
            <person name="Bruskiewich R."/>
            <person name="Bureau T."/>
            <person name="Miyao A."/>
            <person name="Hirochika H."/>
            <person name="Nishikawa T."/>
            <person name="Kadowaki K."/>
            <person name="Sugiura M."/>
            <person name="Burr B."/>
            <person name="Sasaki T."/>
        </authorList>
    </citation>
    <scope>NUCLEOTIDE SEQUENCE [LARGE SCALE GENOMIC DNA]</scope>
    <source>
        <strain evidence="5">cv. Nipponbare</strain>
    </source>
</reference>
<accession>Q2RA05</accession>
<gene>
    <name evidence="4" type="ordered locus">LOC_Os11g06990</name>
</gene>
<evidence type="ECO:0000256" key="1">
    <source>
        <dbReference type="SAM" id="MobiDB-lite"/>
    </source>
</evidence>
<sequence length="919" mass="105018">MVDVRAVIESFFVMLKENIYVLIRIESLVALVTLIFLAMFIIDFYRCRTRSSILTTILESIDELSDQIVVYLIGAMQSARFENELFPVWAIVLVSLRTSLGYLSGYGISDRDRQFMELANVIKFIGAGVLAGTRGLKYARPLWSFWAILQLKSMYRFFAHGMANESLWHGRSSEFIPEYMRTFIPEDQETGVNHDDRNTSTMMPGKKYLICGESNKDITLKKPQYTINISNSSAQSLVTLGKIQEYNWKGMNNRDGDSKFKDLSMAFSLSRLLRCRLEDVTLNKDSINDMQHLIISEFIPDSRGQRQEEKVDGHQAVEAERTFRILELELAFVRDYFYTLYPLVFWEGLGSLCLSLLLSAATFAIAFWLAVGIRKVYQPPEGNLVLWVDGCNFDIIMTWVFMFCVMFKEIWEIVTYLVSNWTRLLVLCKYVQDQAWFVSERLTKHLVRSFFESKIGEPWHGRIDQYDFLQQITYKPTLWKLANVITLGKIKGKLDGKKTGEAIKIPQCVKLAILQAIRRIGLTSENSGLSAGLKTNYHIAISLSRYCAYLQVFRSELLPDSFLVPEVLFVETLKHAREQLKDCNLKWCRYNKLMGIALQATPSSVDEKLKMNILQQGVTLAKDLIGMKDDEACWKILAEVWADLLVHIAPSWNASDHKNNLESGGEFITLIWALLWHCGIEKSSLWHKDEAFENNSQVPQESSTETRNVIPMDEPANEDGIESSEELKTRSFRRGKESRNGPKDTAKQSHGDRSQPRSMARTGTMLREEHRSGTVKRPCDKCMHGQGDVHVCCDWLVGRPPIHRDHGLGQDATRLDRTGPVQDGAEASMIQATTAQLGKQGRQGRRSRRRRAREGHAAGADSTARSRAGDRLHAGPMPNSDGVRGRRRIYKSKLDLVQLLPSRAWKLERFFQKKYTEAI</sequence>
<feature type="compositionally biased region" description="Basic and acidic residues" evidence="1">
    <location>
        <begin position="725"/>
        <end position="755"/>
    </location>
</feature>
<evidence type="ECO:0000256" key="2">
    <source>
        <dbReference type="SAM" id="Phobius"/>
    </source>
</evidence>
<name>Q2RA05_ORYSJ</name>
<feature type="compositionally biased region" description="Basic and acidic residues" evidence="1">
    <location>
        <begin position="766"/>
        <end position="783"/>
    </location>
</feature>
<reference evidence="5" key="2">
    <citation type="journal article" date="2008" name="Nucleic Acids Res.">
        <title>The rice annotation project database (RAP-DB): 2008 update.</title>
        <authorList>
            <consortium name="The rice annotation project (RAP)"/>
        </authorList>
    </citation>
    <scope>GENOME REANNOTATION</scope>
    <source>
        <strain evidence="5">cv. Nipponbare</strain>
    </source>
</reference>